<evidence type="ECO:0000256" key="2">
    <source>
        <dbReference type="ARBA" id="ARBA00022676"/>
    </source>
</evidence>
<keyword evidence="2" id="KW-0328">Glycosyltransferase</keyword>
<dbReference type="Gene3D" id="3.90.550.10">
    <property type="entry name" value="Spore Coat Polysaccharide Biosynthesis Protein SpsA, Chain A"/>
    <property type="match status" value="1"/>
</dbReference>
<proteinExistence type="inferred from homology"/>
<dbReference type="InterPro" id="IPR029044">
    <property type="entry name" value="Nucleotide-diphossugar_trans"/>
</dbReference>
<feature type="transmembrane region" description="Helical" evidence="4">
    <location>
        <begin position="355"/>
        <end position="380"/>
    </location>
</feature>
<keyword evidence="4" id="KW-1133">Transmembrane helix</keyword>
<protein>
    <submittedName>
        <fullName evidence="6">Glycosyltransferase family 2 protein</fullName>
    </submittedName>
</protein>
<dbReference type="PANTHER" id="PTHR43630:SF1">
    <property type="entry name" value="POLY-BETA-1,6-N-ACETYL-D-GLUCOSAMINE SYNTHASE"/>
    <property type="match status" value="1"/>
</dbReference>
<dbReference type="SUPFAM" id="SSF53448">
    <property type="entry name" value="Nucleotide-diphospho-sugar transferases"/>
    <property type="match status" value="1"/>
</dbReference>
<feature type="domain" description="Glycosyltransferase 2-like" evidence="5">
    <location>
        <begin position="63"/>
        <end position="205"/>
    </location>
</feature>
<feature type="transmembrane region" description="Helical" evidence="4">
    <location>
        <begin position="12"/>
        <end position="35"/>
    </location>
</feature>
<dbReference type="InterPro" id="IPR001173">
    <property type="entry name" value="Glyco_trans_2-like"/>
</dbReference>
<dbReference type="RefSeq" id="WP_197315405.1">
    <property type="nucleotide sequence ID" value="NZ_JADZSC010000001.1"/>
</dbReference>
<name>A0A931HSD6_9BACI</name>
<comment type="similarity">
    <text evidence="1">Belongs to the glycosyltransferase 2 family.</text>
</comment>
<dbReference type="Pfam" id="PF00535">
    <property type="entry name" value="Glycos_transf_2"/>
    <property type="match status" value="1"/>
</dbReference>
<organism evidence="6 7">
    <name type="scientific">Halobacillus yeomjeoni</name>
    <dbReference type="NCBI Taxonomy" id="311194"/>
    <lineage>
        <taxon>Bacteria</taxon>
        <taxon>Bacillati</taxon>
        <taxon>Bacillota</taxon>
        <taxon>Bacilli</taxon>
        <taxon>Bacillales</taxon>
        <taxon>Bacillaceae</taxon>
        <taxon>Halobacillus</taxon>
    </lineage>
</organism>
<dbReference type="Proteomes" id="UP000614490">
    <property type="component" value="Unassembled WGS sequence"/>
</dbReference>
<evidence type="ECO:0000256" key="4">
    <source>
        <dbReference type="SAM" id="Phobius"/>
    </source>
</evidence>
<keyword evidence="7" id="KW-1185">Reference proteome</keyword>
<dbReference type="PANTHER" id="PTHR43630">
    <property type="entry name" value="POLY-BETA-1,6-N-ACETYL-D-GLUCOSAMINE SYNTHASE"/>
    <property type="match status" value="1"/>
</dbReference>
<evidence type="ECO:0000259" key="5">
    <source>
        <dbReference type="Pfam" id="PF00535"/>
    </source>
</evidence>
<keyword evidence="4" id="KW-0812">Transmembrane</keyword>
<keyword evidence="4" id="KW-0472">Membrane</keyword>
<reference evidence="6 7" key="1">
    <citation type="journal article" date="2005" name="Int. J. Syst. Evol. Microbiol.">
        <title>Halobacillus yeomjeoni sp. nov., isolated from a marine solar saltern in Korea.</title>
        <authorList>
            <person name="Yoon J.H."/>
            <person name="Kang S.J."/>
            <person name="Lee C.H."/>
            <person name="Oh H.W."/>
            <person name="Oh T.K."/>
        </authorList>
    </citation>
    <scope>NUCLEOTIDE SEQUENCE [LARGE SCALE GENOMIC DNA]</scope>
    <source>
        <strain evidence="6 7">KCTC 3957</strain>
    </source>
</reference>
<dbReference type="EMBL" id="JADZSC010000001">
    <property type="protein sequence ID" value="MBH0228757.1"/>
    <property type="molecule type" value="Genomic_DNA"/>
</dbReference>
<feature type="transmembrane region" description="Helical" evidence="4">
    <location>
        <begin position="386"/>
        <end position="409"/>
    </location>
</feature>
<evidence type="ECO:0000313" key="6">
    <source>
        <dbReference type="EMBL" id="MBH0228757.1"/>
    </source>
</evidence>
<accession>A0A931HSD6</accession>
<comment type="caution">
    <text evidence="6">The sequence shown here is derived from an EMBL/GenBank/DDBJ whole genome shotgun (WGS) entry which is preliminary data.</text>
</comment>
<sequence length="476" mass="54770">MDILFFDIYYLFNLIILYYVLFVDFYYVSLFLLSLKQVKHYMRRTSHKVYKDLNRSHLTPPVSLLIPAYNEEKTIVSNLLSALLVEYPEYEVIVINDGSTDATLEELVEAYSLHEVNVPIRYQIPTEEIRGVYRSLQYPQLIVLDKENGGKADALNAGVNASNFPYICSVDADSLLDRDALLKTTQPFIEGEDDIVACGGIIRVANGTTVEDGRVVSVGLPKNPLAIHQVIEYLRSFLMGRLGFSGINSLLIISGAFGIFRKREIIEIGGYDTTTVGEDMEIIIRLQKYLYDKKSKAKVIFLPNPICWTEAPSSLKVLGRQRIRWHQGLFQALWKHKKTMFNPKYKHMGLIAMPYFFLVELIGPTVELVGTILMLVGLYFDIVNVPFAILFILATFVFGMFLSMSAVLLEEMTFRKYTRVRDFFKLMLFSMIESFWYRQLNAIWRTMAFFRIRPNRKARKGAWGGMERKGLSQENT</sequence>
<dbReference type="GO" id="GO:0016757">
    <property type="term" value="F:glycosyltransferase activity"/>
    <property type="evidence" value="ECO:0007669"/>
    <property type="project" value="UniProtKB-KW"/>
</dbReference>
<gene>
    <name evidence="6" type="ORF">H0267_00910</name>
</gene>
<dbReference type="AlphaFoldDB" id="A0A931HSD6"/>
<evidence type="ECO:0000313" key="7">
    <source>
        <dbReference type="Proteomes" id="UP000614490"/>
    </source>
</evidence>
<keyword evidence="3" id="KW-0808">Transferase</keyword>
<evidence type="ECO:0000256" key="1">
    <source>
        <dbReference type="ARBA" id="ARBA00006739"/>
    </source>
</evidence>
<evidence type="ECO:0000256" key="3">
    <source>
        <dbReference type="ARBA" id="ARBA00022679"/>
    </source>
</evidence>
<dbReference type="CDD" id="cd06423">
    <property type="entry name" value="CESA_like"/>
    <property type="match status" value="1"/>
</dbReference>